<accession>A0AAJ8KVZ4</accession>
<dbReference type="AlphaFoldDB" id="A0AAJ8KVZ4"/>
<dbReference type="RefSeq" id="XP_065825919.1">
    <property type="nucleotide sequence ID" value="XM_065969847.1"/>
</dbReference>
<reference evidence="1" key="2">
    <citation type="submission" date="2024-02" db="EMBL/GenBank/DDBJ databases">
        <title>Comparative genomics of Cryptococcus and Kwoniella reveals pathogenesis evolution and contrasting modes of karyotype evolution via chromosome fusion or intercentromeric recombination.</title>
        <authorList>
            <person name="Coelho M.A."/>
            <person name="David-Palma M."/>
            <person name="Shea T."/>
            <person name="Bowers K."/>
            <person name="McGinley-Smith S."/>
            <person name="Mohammad A.W."/>
            <person name="Gnirke A."/>
            <person name="Yurkov A.M."/>
            <person name="Nowrousian M."/>
            <person name="Sun S."/>
            <person name="Cuomo C.A."/>
            <person name="Heitman J."/>
        </authorList>
    </citation>
    <scope>NUCLEOTIDE SEQUENCE</scope>
    <source>
        <strain evidence="1">CBS 10117</strain>
    </source>
</reference>
<dbReference type="Proteomes" id="UP000078595">
    <property type="component" value="Chromosome 11"/>
</dbReference>
<name>A0AAJ8KVZ4_9TREE</name>
<dbReference type="GeneID" id="90830197"/>
<proteinExistence type="predicted"/>
<dbReference type="EMBL" id="CP144540">
    <property type="protein sequence ID" value="WWC65844.1"/>
    <property type="molecule type" value="Genomic_DNA"/>
</dbReference>
<evidence type="ECO:0000313" key="1">
    <source>
        <dbReference type="EMBL" id="WWC65844.1"/>
    </source>
</evidence>
<sequence length="126" mass="14310">MCSILAIPADERPLCAILLATCLTIILRVVKRYLANLRHVRDLPKIASLFFGFEPGTRTRLPHIPWICPVNDYTVYQPWLKYQRARSDLIAFPSLLSSTPSYVIASPALAQYISSRPKAFNKPLHM</sequence>
<keyword evidence="2" id="KW-1185">Reference proteome</keyword>
<reference evidence="1" key="1">
    <citation type="submission" date="2013-07" db="EMBL/GenBank/DDBJ databases">
        <authorList>
            <consortium name="The Broad Institute Genome Sequencing Platform"/>
            <person name="Cuomo C."/>
            <person name="Litvintseva A."/>
            <person name="Chen Y."/>
            <person name="Heitman J."/>
            <person name="Sun S."/>
            <person name="Springer D."/>
            <person name="Dromer F."/>
            <person name="Young S.K."/>
            <person name="Zeng Q."/>
            <person name="Gargeya S."/>
            <person name="Fitzgerald M."/>
            <person name="Abouelleil A."/>
            <person name="Alvarado L."/>
            <person name="Berlin A.M."/>
            <person name="Chapman S.B."/>
            <person name="Dewar J."/>
            <person name="Goldberg J."/>
            <person name="Griggs A."/>
            <person name="Gujja S."/>
            <person name="Hansen M."/>
            <person name="Howarth C."/>
            <person name="Imamovic A."/>
            <person name="Larimer J."/>
            <person name="McCowan C."/>
            <person name="Murphy C."/>
            <person name="Pearson M."/>
            <person name="Priest M."/>
            <person name="Roberts A."/>
            <person name="Saif S."/>
            <person name="Shea T."/>
            <person name="Sykes S."/>
            <person name="Wortman J."/>
            <person name="Nusbaum C."/>
            <person name="Birren B."/>
        </authorList>
    </citation>
    <scope>NUCLEOTIDE SEQUENCE</scope>
    <source>
        <strain evidence="1">CBS 10117</strain>
    </source>
</reference>
<organism evidence="1 2">
    <name type="scientific">Kwoniella dejecticola CBS 10117</name>
    <dbReference type="NCBI Taxonomy" id="1296121"/>
    <lineage>
        <taxon>Eukaryota</taxon>
        <taxon>Fungi</taxon>
        <taxon>Dikarya</taxon>
        <taxon>Basidiomycota</taxon>
        <taxon>Agaricomycotina</taxon>
        <taxon>Tremellomycetes</taxon>
        <taxon>Tremellales</taxon>
        <taxon>Cryptococcaceae</taxon>
        <taxon>Kwoniella</taxon>
    </lineage>
</organism>
<gene>
    <name evidence="1" type="ORF">I303_108466</name>
</gene>
<evidence type="ECO:0000313" key="2">
    <source>
        <dbReference type="Proteomes" id="UP000078595"/>
    </source>
</evidence>
<dbReference type="KEGG" id="kdj:90830197"/>
<protein>
    <submittedName>
        <fullName evidence="1">Uncharacterized protein</fullName>
    </submittedName>
</protein>